<keyword evidence="2" id="KW-1185">Reference proteome</keyword>
<reference evidence="1 2" key="1">
    <citation type="journal article" date="2022" name="Genome Biol. Evol.">
        <title>The Spruce Budworm Genome: Reconstructing the Evolutionary History of Antifreeze Proteins.</title>
        <authorList>
            <person name="Beliveau C."/>
            <person name="Gagne P."/>
            <person name="Picq S."/>
            <person name="Vernygora O."/>
            <person name="Keeling C.I."/>
            <person name="Pinkney K."/>
            <person name="Doucet D."/>
            <person name="Wen F."/>
            <person name="Johnston J.S."/>
            <person name="Maaroufi H."/>
            <person name="Boyle B."/>
            <person name="Laroche J."/>
            <person name="Dewar K."/>
            <person name="Juretic N."/>
            <person name="Blackburn G."/>
            <person name="Nisole A."/>
            <person name="Brunet B."/>
            <person name="Brandao M."/>
            <person name="Lumley L."/>
            <person name="Duan J."/>
            <person name="Quan G."/>
            <person name="Lucarotti C.J."/>
            <person name="Roe A.D."/>
            <person name="Sperling F.A.H."/>
            <person name="Levesque R.C."/>
            <person name="Cusson M."/>
        </authorList>
    </citation>
    <scope>NUCLEOTIDE SEQUENCE [LARGE SCALE GENOMIC DNA]</scope>
    <source>
        <strain evidence="1">Glfc:IPQL:Cfum</strain>
    </source>
</reference>
<name>A0ACC0JGF9_CHOFU</name>
<comment type="caution">
    <text evidence="1">The sequence shown here is derived from an EMBL/GenBank/DDBJ whole genome shotgun (WGS) entry which is preliminary data.</text>
</comment>
<evidence type="ECO:0000313" key="1">
    <source>
        <dbReference type="EMBL" id="KAI8423165.1"/>
    </source>
</evidence>
<proteinExistence type="predicted"/>
<gene>
    <name evidence="1" type="ORF">MSG28_014222</name>
</gene>
<evidence type="ECO:0000313" key="2">
    <source>
        <dbReference type="Proteomes" id="UP001064048"/>
    </source>
</evidence>
<protein>
    <submittedName>
        <fullName evidence="1">Uncharacterized protein</fullName>
    </submittedName>
</protein>
<accession>A0ACC0JGF9</accession>
<dbReference type="EMBL" id="CM046125">
    <property type="protein sequence ID" value="KAI8423165.1"/>
    <property type="molecule type" value="Genomic_DNA"/>
</dbReference>
<dbReference type="Proteomes" id="UP001064048">
    <property type="component" value="Chromosome 25"/>
</dbReference>
<organism evidence="1 2">
    <name type="scientific">Choristoneura fumiferana</name>
    <name type="common">Spruce budworm moth</name>
    <name type="synonym">Archips fumiferana</name>
    <dbReference type="NCBI Taxonomy" id="7141"/>
    <lineage>
        <taxon>Eukaryota</taxon>
        <taxon>Metazoa</taxon>
        <taxon>Ecdysozoa</taxon>
        <taxon>Arthropoda</taxon>
        <taxon>Hexapoda</taxon>
        <taxon>Insecta</taxon>
        <taxon>Pterygota</taxon>
        <taxon>Neoptera</taxon>
        <taxon>Endopterygota</taxon>
        <taxon>Lepidoptera</taxon>
        <taxon>Glossata</taxon>
        <taxon>Ditrysia</taxon>
        <taxon>Tortricoidea</taxon>
        <taxon>Tortricidae</taxon>
        <taxon>Tortricinae</taxon>
        <taxon>Choristoneura</taxon>
    </lineage>
</organism>
<sequence length="898" mass="99408">MLDMAEDGLFTDEQILEELNGLILGGYDTSSKALISVLVLIGTYPEVQEKIYNDMYTENYTLPARSGCVVSLWGIHRLPIWGPDRFEFRPERWLDPASLPQSPGAYCAFSIGRRNCIEFWQNIQTLSKATEDAGGVLAVRVGPSLQVFVNDPDDALTVLNTCLEKSYFYKMGSSWVGEGLITADVPTWKRNRKLLNPTFSQHVLDGFLVIFNEQSALLAQDLEPLAGAGMFDPREYFTERTLETVCQTAVGISLDDKSVIDQKYKKAVETAFDVLYKRKAERQQAKLANTSSAGHDTSARALSTILVLVGTYPEVQEKMYEDSTDLDKEDITKLVYTEAVIKEALRISPFCPERWLDPASLPQSPGAYCAFSIGRRNCIGKTYALMALKTMLVHLIRKFRVTADYSKTKGGEGSPVPRDPGLVQPAVWDEEFRVFTPHLMSMQGCDPYVITALAEDDKDKKDRDNRDYLIQATYRKRQYELDRMYRKRRSRRSRGGGGGGGGAGHASRSRCARADVWHMLATRSSTVLHRYWKANAWEGYSRPDTEACAMTASAACLISRCVRAESSQGFAAARGAPCSSGSKDGGGTVPHRLKATKDAMIPLSSVDLQAPITGMDKVLCIGLNYKDHCEEQKLTPPPVPMIFSKFSSCVVGPSEAVKLRSATKKVDWEVELTVVIGKKASNVKAKDAFDYVLGYTVAQDINKVKRHKAATNSESIPLPVIGLTFLHTMTGTPLIHGDIKPANILLDTCLMPKIGDFGLARKGPYGDDRTHLKVSRVHGTRAYLPEEYLRSGLLSPAVDVFSYGVVLAEVATAQHATAKDRAPAPLSQYIQAKAKEGIDLAILEDPKLYGTANSFPWLCREFILLGLNCTRTARSERPTMLEVYKRLDALDVPGKNFV</sequence>